<sequence>MRPGSPKEKPAAARGRERDRAKRRSYAAPAVWTKDGSRSSSKPAEAARAFIRVLLAGFALLGRGIARIGRAVSELFKRSRALLVGTVLVAMLLLVGLVDFGLNAGKAYPGVHVGNVDASGKTSQEIAALLEETYGPRIAQGSVVIYASDEAAADFDEGAPSIAEQQSAEEAKASRTSWTADAASLSATLPANELADEALSVGREKGGLVARIEAAVGGHEIGVRVVYDADELEALAADIDETIGTPRLDYGFVVIDGAAEVTEGSDGEMIDRAVFESQLDEVFLSEPGTGSFVAHAEYAPVRIDRQAAQRACDDVNAALADGARFISGEGSWDADATALGDWIVGTVEERDGGFVLAPSVDEARAKPSIVSFFKEQRGDARHSVAFESSQDGSISVRAQGMDEVPLAADTVAKLDDALFGPEGKAAQARAYAEGAGQEPAAEPVAVDVVVGPMPETLSFDEALERGVIEGISSYTTEFSTGSGTENRQSNIALVSEFLDNSIVEPHGSWSFNETSGERTAERGFLAAGAIVNDEYVDEEGGGVCQVATTVFNAVYDSGLPITKRRNHSLYIGSYPAGRDAAVSWPDLDLVWENDTDSAVLMRVTCTDLMRVTCTDSTVTATLYGVDPGYRTSTQVGEWEEGEKHKTRTEVDDSLSSGERHVKTRGTDGRKITIVRVVKDREGAVVREDVFSSEYAPITEVIVAAPDATAPDGAEDGKDGPSAD</sequence>
<feature type="domain" description="G5" evidence="4">
    <location>
        <begin position="630"/>
        <end position="707"/>
    </location>
</feature>
<proteinExistence type="predicted"/>
<dbReference type="InterPro" id="IPR052913">
    <property type="entry name" value="Glycopeptide_resist_protein"/>
</dbReference>
<feature type="transmembrane region" description="Helical" evidence="3">
    <location>
        <begin position="49"/>
        <end position="69"/>
    </location>
</feature>
<dbReference type="AlphaFoldDB" id="A0A2K2UDT8"/>
<dbReference type="Proteomes" id="UP000236197">
    <property type="component" value="Unassembled WGS sequence"/>
</dbReference>
<evidence type="ECO:0000259" key="4">
    <source>
        <dbReference type="SMART" id="SM01208"/>
    </source>
</evidence>
<evidence type="ECO:0000256" key="3">
    <source>
        <dbReference type="SAM" id="Phobius"/>
    </source>
</evidence>
<protein>
    <submittedName>
        <fullName evidence="5">Vanomycin resistance protein VanB</fullName>
    </submittedName>
</protein>
<feature type="region of interest" description="Disordered" evidence="2">
    <location>
        <begin position="1"/>
        <end position="40"/>
    </location>
</feature>
<feature type="region of interest" description="Disordered" evidence="2">
    <location>
        <begin position="634"/>
        <end position="663"/>
    </location>
</feature>
<name>A0A2K2UDT8_9ACTN</name>
<dbReference type="InterPro" id="IPR011098">
    <property type="entry name" value="G5_dom"/>
</dbReference>
<dbReference type="Pfam" id="PF07501">
    <property type="entry name" value="G5"/>
    <property type="match status" value="1"/>
</dbReference>
<keyword evidence="6" id="KW-1185">Reference proteome</keyword>
<comment type="caution">
    <text evidence="5">The sequence shown here is derived from an EMBL/GenBank/DDBJ whole genome shotgun (WGS) entry which is preliminary data.</text>
</comment>
<dbReference type="Gene3D" id="2.20.230.10">
    <property type="entry name" value="Resuscitation-promoting factor rpfb"/>
    <property type="match status" value="1"/>
</dbReference>
<organism evidence="5 6">
    <name type="scientific">Enteroscipio rubneri</name>
    <dbReference type="NCBI Taxonomy" id="2070686"/>
    <lineage>
        <taxon>Bacteria</taxon>
        <taxon>Bacillati</taxon>
        <taxon>Actinomycetota</taxon>
        <taxon>Coriobacteriia</taxon>
        <taxon>Eggerthellales</taxon>
        <taxon>Eggerthellaceae</taxon>
        <taxon>Enteroscipio</taxon>
    </lineage>
</organism>
<dbReference type="Pfam" id="PF04294">
    <property type="entry name" value="VanW"/>
    <property type="match status" value="1"/>
</dbReference>
<dbReference type="SMART" id="SM01208">
    <property type="entry name" value="G5"/>
    <property type="match status" value="1"/>
</dbReference>
<dbReference type="Pfam" id="PF12229">
    <property type="entry name" value="PG_binding_4"/>
    <property type="match status" value="1"/>
</dbReference>
<evidence type="ECO:0000256" key="2">
    <source>
        <dbReference type="SAM" id="MobiDB-lite"/>
    </source>
</evidence>
<dbReference type="OrthoDB" id="9813301at2"/>
<feature type="transmembrane region" description="Helical" evidence="3">
    <location>
        <begin position="81"/>
        <end position="102"/>
    </location>
</feature>
<keyword evidence="3" id="KW-0472">Membrane</keyword>
<keyword evidence="3" id="KW-0812">Transmembrane</keyword>
<dbReference type="PANTHER" id="PTHR35788">
    <property type="entry name" value="EXPORTED PROTEIN-RELATED"/>
    <property type="match status" value="1"/>
</dbReference>
<evidence type="ECO:0000313" key="6">
    <source>
        <dbReference type="Proteomes" id="UP000236197"/>
    </source>
</evidence>
<keyword evidence="1" id="KW-0732">Signal</keyword>
<dbReference type="InterPro" id="IPR022029">
    <property type="entry name" value="YoaR-like_PG-bd"/>
</dbReference>
<dbReference type="EMBL" id="PPEK01000002">
    <property type="protein sequence ID" value="PNV68419.1"/>
    <property type="molecule type" value="Genomic_DNA"/>
</dbReference>
<dbReference type="PANTHER" id="PTHR35788:SF1">
    <property type="entry name" value="EXPORTED PROTEIN"/>
    <property type="match status" value="1"/>
</dbReference>
<evidence type="ECO:0000313" key="5">
    <source>
        <dbReference type="EMBL" id="PNV68419.1"/>
    </source>
</evidence>
<feature type="compositionally biased region" description="Basic and acidic residues" evidence="2">
    <location>
        <begin position="1"/>
        <end position="20"/>
    </location>
</feature>
<gene>
    <name evidence="5" type="ORF">C2L71_03790</name>
</gene>
<keyword evidence="3" id="KW-1133">Transmembrane helix</keyword>
<dbReference type="InterPro" id="IPR007391">
    <property type="entry name" value="Vancomycin_resist_VanW"/>
</dbReference>
<feature type="compositionally biased region" description="Basic and acidic residues" evidence="2">
    <location>
        <begin position="641"/>
        <end position="650"/>
    </location>
</feature>
<reference evidence="6" key="1">
    <citation type="submission" date="2018-01" db="EMBL/GenBank/DDBJ databases">
        <title>Rubneribacter badeniensis gen. nov., sp. nov., and Colonibacter rubneri, gen. nov., sp. nov., WGS of new members of the Eggerthellaceae.</title>
        <authorList>
            <person name="Danylec N."/>
            <person name="Stoll D.A."/>
            <person name="Doetsch A."/>
            <person name="Kulling S.E."/>
            <person name="Huch M."/>
        </authorList>
    </citation>
    <scope>NUCLEOTIDE SEQUENCE [LARGE SCALE GENOMIC DNA]</scope>
    <source>
        <strain evidence="6">ResAG-96</strain>
    </source>
</reference>
<accession>A0A2K2UDT8</accession>
<evidence type="ECO:0000256" key="1">
    <source>
        <dbReference type="ARBA" id="ARBA00022729"/>
    </source>
</evidence>